<proteinExistence type="predicted"/>
<accession>A0A843VG12</accession>
<dbReference type="Proteomes" id="UP000652761">
    <property type="component" value="Unassembled WGS sequence"/>
</dbReference>
<dbReference type="EMBL" id="NMUH01001559">
    <property type="protein sequence ID" value="MQL93417.1"/>
    <property type="molecule type" value="Genomic_DNA"/>
</dbReference>
<gene>
    <name evidence="1" type="ORF">Taro_026051</name>
</gene>
<comment type="caution">
    <text evidence="1">The sequence shown here is derived from an EMBL/GenBank/DDBJ whole genome shotgun (WGS) entry which is preliminary data.</text>
</comment>
<dbReference type="AlphaFoldDB" id="A0A843VG12"/>
<sequence length="94" mass="11427">MKLSSYWLMKLLLRLFFLFTAICSIFPQYFAVTQEPENLLRNHWFELGHDAACIMFSMESRLPQFLHGNWAKTNERKRTYKVVMWTMPMDRWSV</sequence>
<organism evidence="1 2">
    <name type="scientific">Colocasia esculenta</name>
    <name type="common">Wild taro</name>
    <name type="synonym">Arum esculentum</name>
    <dbReference type="NCBI Taxonomy" id="4460"/>
    <lineage>
        <taxon>Eukaryota</taxon>
        <taxon>Viridiplantae</taxon>
        <taxon>Streptophyta</taxon>
        <taxon>Embryophyta</taxon>
        <taxon>Tracheophyta</taxon>
        <taxon>Spermatophyta</taxon>
        <taxon>Magnoliopsida</taxon>
        <taxon>Liliopsida</taxon>
        <taxon>Araceae</taxon>
        <taxon>Aroideae</taxon>
        <taxon>Colocasieae</taxon>
        <taxon>Colocasia</taxon>
    </lineage>
</organism>
<name>A0A843VG12_COLES</name>
<evidence type="ECO:0000313" key="2">
    <source>
        <dbReference type="Proteomes" id="UP000652761"/>
    </source>
</evidence>
<protein>
    <submittedName>
        <fullName evidence="1">Uncharacterized protein</fullName>
    </submittedName>
</protein>
<keyword evidence="2" id="KW-1185">Reference proteome</keyword>
<reference evidence="1" key="1">
    <citation type="submission" date="2017-07" db="EMBL/GenBank/DDBJ databases">
        <title>Taro Niue Genome Assembly and Annotation.</title>
        <authorList>
            <person name="Atibalentja N."/>
            <person name="Keating K."/>
            <person name="Fields C.J."/>
        </authorList>
    </citation>
    <scope>NUCLEOTIDE SEQUENCE</scope>
    <source>
        <strain evidence="1">Niue_2</strain>
        <tissue evidence="1">Leaf</tissue>
    </source>
</reference>
<evidence type="ECO:0000313" key="1">
    <source>
        <dbReference type="EMBL" id="MQL93417.1"/>
    </source>
</evidence>